<dbReference type="Proteomes" id="UP001187415">
    <property type="component" value="Unassembled WGS sequence"/>
</dbReference>
<feature type="region of interest" description="Disordered" evidence="1">
    <location>
        <begin position="16"/>
        <end position="69"/>
    </location>
</feature>
<dbReference type="InterPro" id="IPR052394">
    <property type="entry name" value="LRR-containing"/>
</dbReference>
<dbReference type="SUPFAM" id="SSF52047">
    <property type="entry name" value="RNI-like"/>
    <property type="match status" value="1"/>
</dbReference>
<dbReference type="InterPro" id="IPR032675">
    <property type="entry name" value="LRR_dom_sf"/>
</dbReference>
<dbReference type="EMBL" id="JAUPFM010000011">
    <property type="protein sequence ID" value="KAK2837996.1"/>
    <property type="molecule type" value="Genomic_DNA"/>
</dbReference>
<dbReference type="PANTHER" id="PTHR24114:SF37">
    <property type="entry name" value="LEUCINE-RICH REPEAT-CONTAINING PROTEIN 74B"/>
    <property type="match status" value="1"/>
</dbReference>
<keyword evidence="3" id="KW-1185">Reference proteome</keyword>
<dbReference type="SMART" id="SM00368">
    <property type="entry name" value="LRR_RI"/>
    <property type="match status" value="3"/>
</dbReference>
<gene>
    <name evidence="2" type="ORF">Q5P01_015208</name>
</gene>
<proteinExistence type="predicted"/>
<comment type="caution">
    <text evidence="2">The sequence shown here is derived from an EMBL/GenBank/DDBJ whole genome shotgun (WGS) entry which is preliminary data.</text>
</comment>
<reference evidence="2" key="1">
    <citation type="submission" date="2023-07" db="EMBL/GenBank/DDBJ databases">
        <title>Chromosome-level Genome Assembly of Striped Snakehead (Channa striata).</title>
        <authorList>
            <person name="Liu H."/>
        </authorList>
    </citation>
    <scope>NUCLEOTIDE SEQUENCE</scope>
    <source>
        <strain evidence="2">Gz</strain>
        <tissue evidence="2">Muscle</tissue>
    </source>
</reference>
<feature type="compositionally biased region" description="Basic and acidic residues" evidence="1">
    <location>
        <begin position="26"/>
        <end position="69"/>
    </location>
</feature>
<sequence>MVHGKKLVKETLLLSVLEDGDEETESEKLLPEEHKAARTEVDTRGPKDQHSKPDGNVLDRGESEDKGKLYDPTGRTCYMEACERLQVVPVPYFLRHMQDNELSMMYYGLGPQGTKALAVPLVTNTSILRLNLRDNWMEGMGGAAIAEMLKENCYITEVDLSDNNLGDRGARAIAAMLKENSTLVSLNLSGNHFTTRSAEHLGPALITNTKLQHSTSATTLWESTQDKHWGTHCQRTRG</sequence>
<dbReference type="AlphaFoldDB" id="A0AA88SHJ1"/>
<protein>
    <submittedName>
        <fullName evidence="2">Uncharacterized protein</fullName>
    </submittedName>
</protein>
<dbReference type="Gene3D" id="3.80.10.10">
    <property type="entry name" value="Ribonuclease Inhibitor"/>
    <property type="match status" value="1"/>
</dbReference>
<name>A0AA88SHJ1_CHASR</name>
<evidence type="ECO:0000313" key="2">
    <source>
        <dbReference type="EMBL" id="KAK2837996.1"/>
    </source>
</evidence>
<dbReference type="PANTHER" id="PTHR24114">
    <property type="entry name" value="LEUCINE RICH REPEAT FAMILY PROTEIN"/>
    <property type="match status" value="1"/>
</dbReference>
<evidence type="ECO:0000256" key="1">
    <source>
        <dbReference type="SAM" id="MobiDB-lite"/>
    </source>
</evidence>
<evidence type="ECO:0000313" key="3">
    <source>
        <dbReference type="Proteomes" id="UP001187415"/>
    </source>
</evidence>
<accession>A0AA88SHJ1</accession>
<dbReference type="Pfam" id="PF13516">
    <property type="entry name" value="LRR_6"/>
    <property type="match status" value="3"/>
</dbReference>
<dbReference type="InterPro" id="IPR001611">
    <property type="entry name" value="Leu-rich_rpt"/>
</dbReference>
<organism evidence="2 3">
    <name type="scientific">Channa striata</name>
    <name type="common">Snakehead murrel</name>
    <name type="synonym">Ophicephalus striatus</name>
    <dbReference type="NCBI Taxonomy" id="64152"/>
    <lineage>
        <taxon>Eukaryota</taxon>
        <taxon>Metazoa</taxon>
        <taxon>Chordata</taxon>
        <taxon>Craniata</taxon>
        <taxon>Vertebrata</taxon>
        <taxon>Euteleostomi</taxon>
        <taxon>Actinopterygii</taxon>
        <taxon>Neopterygii</taxon>
        <taxon>Teleostei</taxon>
        <taxon>Neoteleostei</taxon>
        <taxon>Acanthomorphata</taxon>
        <taxon>Anabantaria</taxon>
        <taxon>Anabantiformes</taxon>
        <taxon>Channoidei</taxon>
        <taxon>Channidae</taxon>
        <taxon>Channa</taxon>
    </lineage>
</organism>